<evidence type="ECO:0000313" key="2">
    <source>
        <dbReference type="EMBL" id="RZC72485.1"/>
    </source>
</evidence>
<evidence type="ECO:0000313" key="3">
    <source>
        <dbReference type="Proteomes" id="UP000316621"/>
    </source>
</evidence>
<gene>
    <name evidence="2" type="ORF">C5167_047964</name>
</gene>
<dbReference type="Gramene" id="RZC72485">
    <property type="protein sequence ID" value="RZC72485"/>
    <property type="gene ID" value="C5167_047964"/>
</dbReference>
<feature type="region of interest" description="Disordered" evidence="1">
    <location>
        <begin position="35"/>
        <end position="67"/>
    </location>
</feature>
<dbReference type="Proteomes" id="UP000316621">
    <property type="component" value="Chromosome 8"/>
</dbReference>
<feature type="compositionally biased region" description="Basic and acidic residues" evidence="1">
    <location>
        <begin position="56"/>
        <end position="65"/>
    </location>
</feature>
<accession>A0A4Y7KKR7</accession>
<name>A0A4Y7KKR7_PAPSO</name>
<proteinExistence type="predicted"/>
<dbReference type="EMBL" id="CM010722">
    <property type="protein sequence ID" value="RZC72485.1"/>
    <property type="molecule type" value="Genomic_DNA"/>
</dbReference>
<reference evidence="2 3" key="1">
    <citation type="journal article" date="2018" name="Science">
        <title>The opium poppy genome and morphinan production.</title>
        <authorList>
            <person name="Guo L."/>
            <person name="Winzer T."/>
            <person name="Yang X."/>
            <person name="Li Y."/>
            <person name="Ning Z."/>
            <person name="He Z."/>
            <person name="Teodor R."/>
            <person name="Lu Y."/>
            <person name="Bowser T.A."/>
            <person name="Graham I.A."/>
            <person name="Ye K."/>
        </authorList>
    </citation>
    <scope>NUCLEOTIDE SEQUENCE [LARGE SCALE GENOMIC DNA]</scope>
    <source>
        <strain evidence="3">cv. HN1</strain>
        <tissue evidence="2">Leaves</tissue>
    </source>
</reference>
<keyword evidence="3" id="KW-1185">Reference proteome</keyword>
<organism evidence="2 3">
    <name type="scientific">Papaver somniferum</name>
    <name type="common">Opium poppy</name>
    <dbReference type="NCBI Taxonomy" id="3469"/>
    <lineage>
        <taxon>Eukaryota</taxon>
        <taxon>Viridiplantae</taxon>
        <taxon>Streptophyta</taxon>
        <taxon>Embryophyta</taxon>
        <taxon>Tracheophyta</taxon>
        <taxon>Spermatophyta</taxon>
        <taxon>Magnoliopsida</taxon>
        <taxon>Ranunculales</taxon>
        <taxon>Papaveraceae</taxon>
        <taxon>Papaveroideae</taxon>
        <taxon>Papaver</taxon>
    </lineage>
</organism>
<evidence type="ECO:0000256" key="1">
    <source>
        <dbReference type="SAM" id="MobiDB-lite"/>
    </source>
</evidence>
<sequence length="181" mass="20092">MNSSESHDLNVVYDENVLFSPPNHQKNHLGVSTCNQENLDHGGMPSSDARISDSVSETRPRRNQEADGLVGTTEMVFFTSYAACKFITMTPYNIIRGVTYQYGCNVQDMGYFMNPGDRSYDALGLMHQLREHSAAADNSSEVNDQYSGSKLARGGGMFLISVNVAHLEREQRAGGLRLEFQ</sequence>
<dbReference type="AlphaFoldDB" id="A0A4Y7KKR7"/>
<protein>
    <submittedName>
        <fullName evidence="2">Uncharacterized protein</fullName>
    </submittedName>
</protein>